<dbReference type="PANTHER" id="PTHR12766">
    <property type="entry name" value="DEATH DOMAIN-ASSOCIATED PROTEIN 6 DAXX"/>
    <property type="match status" value="1"/>
</dbReference>
<evidence type="ECO:0000256" key="4">
    <source>
        <dbReference type="ARBA" id="ARBA00022454"/>
    </source>
</evidence>
<keyword evidence="8" id="KW-0143">Chaperone</keyword>
<feature type="compositionally biased region" description="Acidic residues" evidence="10">
    <location>
        <begin position="553"/>
        <end position="577"/>
    </location>
</feature>
<dbReference type="GO" id="GO:0003714">
    <property type="term" value="F:transcription corepressor activity"/>
    <property type="evidence" value="ECO:0007669"/>
    <property type="project" value="TreeGrafter"/>
</dbReference>
<dbReference type="VEuPathDB" id="VectorBase:AFUN015803"/>
<keyword evidence="5" id="KW-0963">Cytoplasm</keyword>
<dbReference type="InterPro" id="IPR046426">
    <property type="entry name" value="DAXX_histone-bd_sf"/>
</dbReference>
<feature type="region of interest" description="Disordered" evidence="10">
    <location>
        <begin position="121"/>
        <end position="197"/>
    </location>
</feature>
<keyword evidence="4" id="KW-0158">Chromosome</keyword>
<dbReference type="PANTHER" id="PTHR12766:SF7">
    <property type="entry name" value="DEATH DOMAIN-ASSOCIATED PROTEIN 6"/>
    <property type="match status" value="1"/>
</dbReference>
<protein>
    <submittedName>
        <fullName evidence="12">Daxx-like protein</fullName>
    </submittedName>
</protein>
<dbReference type="GO" id="GO:0005694">
    <property type="term" value="C:chromosome"/>
    <property type="evidence" value="ECO:0007669"/>
    <property type="project" value="UniProtKB-SubCell"/>
</dbReference>
<feature type="region of interest" description="Disordered" evidence="10">
    <location>
        <begin position="503"/>
        <end position="605"/>
    </location>
</feature>
<dbReference type="GeneID" id="125763438"/>
<dbReference type="KEGG" id="afun:125763438"/>
<dbReference type="RefSeq" id="XP_049282601.1">
    <property type="nucleotide sequence ID" value="XM_049426644.1"/>
</dbReference>
<keyword evidence="9" id="KW-0539">Nucleus</keyword>
<feature type="compositionally biased region" description="Low complexity" evidence="10">
    <location>
        <begin position="527"/>
        <end position="538"/>
    </location>
</feature>
<feature type="compositionally biased region" description="Low complexity" evidence="10">
    <location>
        <begin position="137"/>
        <end position="168"/>
    </location>
</feature>
<evidence type="ECO:0000256" key="5">
    <source>
        <dbReference type="ARBA" id="ARBA00022490"/>
    </source>
</evidence>
<dbReference type="AlphaFoldDB" id="A0A182S4T2"/>
<dbReference type="InterPro" id="IPR046378">
    <property type="entry name" value="DAXX_histone-bd"/>
</dbReference>
<evidence type="ECO:0000259" key="11">
    <source>
        <dbReference type="Pfam" id="PF20920"/>
    </source>
</evidence>
<feature type="compositionally biased region" description="Polar residues" evidence="10">
    <location>
        <begin position="33"/>
        <end position="54"/>
    </location>
</feature>
<dbReference type="Gene3D" id="1.10.8.810">
    <property type="entry name" value="Daxx helical bundle domain"/>
    <property type="match status" value="1"/>
</dbReference>
<dbReference type="GO" id="GO:0016605">
    <property type="term" value="C:PML body"/>
    <property type="evidence" value="ECO:0007669"/>
    <property type="project" value="TreeGrafter"/>
</dbReference>
<evidence type="ECO:0000256" key="10">
    <source>
        <dbReference type="SAM" id="MobiDB-lite"/>
    </source>
</evidence>
<feature type="compositionally biased region" description="Basic and acidic residues" evidence="10">
    <location>
        <begin position="578"/>
        <end position="588"/>
    </location>
</feature>
<reference evidence="12" key="1">
    <citation type="submission" date="2020-05" db="UniProtKB">
        <authorList>
            <consortium name="EnsemblMetazoa"/>
        </authorList>
    </citation>
    <scope>IDENTIFICATION</scope>
    <source>
        <strain evidence="12">FUMOZ</strain>
    </source>
</reference>
<dbReference type="GO" id="GO:0003713">
    <property type="term" value="F:transcription coactivator activity"/>
    <property type="evidence" value="ECO:0007669"/>
    <property type="project" value="TreeGrafter"/>
</dbReference>
<proteinExistence type="predicted"/>
<comment type="subcellular location">
    <subcellularLocation>
        <location evidence="2">Chromosome</location>
    </subcellularLocation>
    <subcellularLocation>
        <location evidence="3">Cytoplasm</location>
    </subcellularLocation>
    <subcellularLocation>
        <location evidence="1">Nucleus</location>
    </subcellularLocation>
</comment>
<evidence type="ECO:0000313" key="12">
    <source>
        <dbReference type="EnsemblMetazoa" id="AFUN015803-PA"/>
    </source>
</evidence>
<evidence type="ECO:0000256" key="2">
    <source>
        <dbReference type="ARBA" id="ARBA00004286"/>
    </source>
</evidence>
<dbReference type="STRING" id="62324.A0A182S4T2"/>
<evidence type="ECO:0000256" key="7">
    <source>
        <dbReference type="ARBA" id="ARBA00023054"/>
    </source>
</evidence>
<dbReference type="Pfam" id="PF20920">
    <property type="entry name" value="DAXX_hist_bd"/>
    <property type="match status" value="1"/>
</dbReference>
<accession>A0A182S4T2</accession>
<feature type="region of interest" description="Disordered" evidence="10">
    <location>
        <begin position="276"/>
        <end position="312"/>
    </location>
</feature>
<keyword evidence="6" id="KW-0053">Apoptosis</keyword>
<evidence type="ECO:0000256" key="6">
    <source>
        <dbReference type="ARBA" id="ARBA00022703"/>
    </source>
</evidence>
<evidence type="ECO:0000256" key="3">
    <source>
        <dbReference type="ARBA" id="ARBA00004496"/>
    </source>
</evidence>
<dbReference type="GO" id="GO:0005737">
    <property type="term" value="C:cytoplasm"/>
    <property type="evidence" value="ECO:0007669"/>
    <property type="project" value="UniProtKB-SubCell"/>
</dbReference>
<dbReference type="Gene3D" id="1.20.58.2170">
    <property type="match status" value="1"/>
</dbReference>
<dbReference type="GO" id="GO:0050681">
    <property type="term" value="F:nuclear androgen receptor binding"/>
    <property type="evidence" value="ECO:0007669"/>
    <property type="project" value="TreeGrafter"/>
</dbReference>
<feature type="compositionally biased region" description="Low complexity" evidence="10">
    <location>
        <begin position="1"/>
        <end position="10"/>
    </location>
</feature>
<evidence type="ECO:0000256" key="1">
    <source>
        <dbReference type="ARBA" id="ARBA00004123"/>
    </source>
</evidence>
<name>A0A182S4T2_ANOFN</name>
<evidence type="ECO:0000256" key="8">
    <source>
        <dbReference type="ARBA" id="ARBA00023186"/>
    </source>
</evidence>
<feature type="compositionally biased region" description="Basic and acidic residues" evidence="10">
    <location>
        <begin position="503"/>
        <end position="522"/>
    </location>
</feature>
<keyword evidence="7" id="KW-0175">Coiled coil</keyword>
<feature type="compositionally biased region" description="Acidic residues" evidence="10">
    <location>
        <begin position="589"/>
        <end position="605"/>
    </location>
</feature>
<feature type="region of interest" description="Disordered" evidence="10">
    <location>
        <begin position="1"/>
        <end position="102"/>
    </location>
</feature>
<dbReference type="OrthoDB" id="7492809at2759"/>
<organism evidence="12">
    <name type="scientific">Anopheles funestus</name>
    <name type="common">African malaria mosquito</name>
    <dbReference type="NCBI Taxonomy" id="62324"/>
    <lineage>
        <taxon>Eukaryota</taxon>
        <taxon>Metazoa</taxon>
        <taxon>Ecdysozoa</taxon>
        <taxon>Arthropoda</taxon>
        <taxon>Hexapoda</taxon>
        <taxon>Insecta</taxon>
        <taxon>Pterygota</taxon>
        <taxon>Neoptera</taxon>
        <taxon>Endopterygota</taxon>
        <taxon>Diptera</taxon>
        <taxon>Nematocera</taxon>
        <taxon>Culicoidea</taxon>
        <taxon>Culicidae</taxon>
        <taxon>Anophelinae</taxon>
        <taxon>Anopheles</taxon>
    </lineage>
</organism>
<dbReference type="GO" id="GO:0006915">
    <property type="term" value="P:apoptotic process"/>
    <property type="evidence" value="ECO:0007669"/>
    <property type="project" value="UniProtKB-KW"/>
</dbReference>
<dbReference type="EnsemblMetazoa" id="AFUN015803-RA">
    <property type="protein sequence ID" value="AFUN015803-PA"/>
    <property type="gene ID" value="AFUN015803"/>
</dbReference>
<dbReference type="GO" id="GO:0042393">
    <property type="term" value="F:histone binding"/>
    <property type="evidence" value="ECO:0007669"/>
    <property type="project" value="InterPro"/>
</dbReference>
<dbReference type="InterPro" id="IPR038298">
    <property type="entry name" value="Daxx_N_sf"/>
</dbReference>
<sequence length="605" mass="67872">MESSSVIVLDSDSDDGVIMENPSNRVGGKRKATQSPHTTHTGTQLNGTSSNVPSASGGAQDPQRKRIKPITIASNLSDKRWTEGVTPPPHNNNNNNQPIISSENFAPITYSEDWEQEMKQYQQKLAGAGGDRRERSLSVQATATVTTAISSRSSTTTSDESDPNSSSADTPGPVDTSFSASDKPRTPASETIDKNPIGKEFQDLLDACRNADSSKEMELLINKKLIRYYEIVHPDYVNSRSFKKAVVEATAGIRARPKLVFLKLGNIVEELNARRKSRAVAPPEEEQDNPVPAQDNPVPAQDNSTGNAKKDRQISRLNKALYVLMKRIHQMEEAEVDFSHETNSTYLMAERYKKRAFEIYEKLCDITGESKNAQRLVRKPIQFQGTQYAEFNRTLSLFVNRTNTFPNFRDVLKCLEHCNIKHDYGLRSERMNRIAHDAFIKVGKQLQKRRKTDLYETVMYHAGEQKDPATIDPKLREKLEENGRHYGKVNSIIDKYAEKELNLREEGHEKTDKSKTSAEHNNETMPSSSKQSATATSSDVTGPNEGTTVTELELSDDDDDDDDEDEDEDDDEDEDVESTTKENVRPDSFEDVIISDDDELIVLDS</sequence>
<feature type="compositionally biased region" description="Polar residues" evidence="10">
    <location>
        <begin position="539"/>
        <end position="550"/>
    </location>
</feature>
<dbReference type="VEuPathDB" id="VectorBase:AFUN2_001044"/>
<evidence type="ECO:0000256" key="9">
    <source>
        <dbReference type="ARBA" id="ARBA00023242"/>
    </source>
</evidence>
<dbReference type="FunFam" id="1.20.58.2170:FF:000001">
    <property type="entry name" value="Death domain-associated protein 6"/>
    <property type="match status" value="1"/>
</dbReference>
<dbReference type="CDD" id="cd13150">
    <property type="entry name" value="DAXX_histone_binding"/>
    <property type="match status" value="1"/>
</dbReference>
<feature type="domain" description="Daxx histone-binding" evidence="11">
    <location>
        <begin position="417"/>
        <end position="498"/>
    </location>
</feature>